<dbReference type="RefSeq" id="XP_030535880.1">
    <property type="nucleotide sequence ID" value="XM_030680020.2"/>
</dbReference>
<keyword evidence="2" id="KW-1185">Reference proteome</keyword>
<dbReference type="Proteomes" id="UP000827889">
    <property type="component" value="Chromosome 8"/>
</dbReference>
<dbReference type="InterPro" id="IPR036047">
    <property type="entry name" value="F-box-like_dom_sf"/>
</dbReference>
<dbReference type="AlphaFoldDB" id="A0A8B8PM60"/>
<dbReference type="SUPFAM" id="SSF81383">
    <property type="entry name" value="F-box domain"/>
    <property type="match status" value="1"/>
</dbReference>
<dbReference type="GeneID" id="115744698"/>
<sequence length="345" mass="39551">MEGTPKRPWSDLPPELLSMIGSRLQTRTDVLWFRSVCSSFRTSIPLPAQRFPFRIPCSPVPDLFLRESTVYTLETPADGAASNRARCLVKLRESDLGNMRILSLFSRRPVASLPLKFREVLDSLQFRMVEVCREYTLEYDRGTGAYPIMKKVVVHPDCVWTDLDQCSVYFIDQDHLCYWKYGDETWSHLGRGYDDIVVYEGKVCVVDKMGSVSQIDSSFGLRHFSPPIDGGNHGGSQKRLVVSSGNLYVVDIRIRGKRRCDFRVYRLDQQCGRWEEVRSLGNSAFFLCSLCSFAVSARELDGCEGDCIYYVSRDVKVFSLADRSHKSPDFLVYCVDEERLLGFWQ</sequence>
<feature type="domain" description="KIB1-4 beta-propeller" evidence="1">
    <location>
        <begin position="68"/>
        <end position="318"/>
    </location>
</feature>
<evidence type="ECO:0000313" key="2">
    <source>
        <dbReference type="Proteomes" id="UP000827889"/>
    </source>
</evidence>
<name>A0A8B8PM60_9MYRT</name>
<proteinExistence type="predicted"/>
<gene>
    <name evidence="3" type="primary">LOC115744698</name>
</gene>
<dbReference type="Pfam" id="PF03478">
    <property type="entry name" value="Beta-prop_KIB1-4"/>
    <property type="match status" value="1"/>
</dbReference>
<dbReference type="PANTHER" id="PTHR47123:SF6">
    <property type="entry name" value="F-BOX PROTEIN SKIP23-LIKE ISOFORM X1"/>
    <property type="match status" value="1"/>
</dbReference>
<dbReference type="PANTHER" id="PTHR47123">
    <property type="entry name" value="F-BOX PROTEIN SKIP23"/>
    <property type="match status" value="1"/>
</dbReference>
<evidence type="ECO:0000259" key="1">
    <source>
        <dbReference type="Pfam" id="PF03478"/>
    </source>
</evidence>
<accession>A0A8B8PM60</accession>
<dbReference type="KEGG" id="rarg:115744698"/>
<dbReference type="InterPro" id="IPR051304">
    <property type="entry name" value="SCF_F-box_domain"/>
</dbReference>
<dbReference type="OrthoDB" id="638130at2759"/>
<reference evidence="3" key="1">
    <citation type="submission" date="2025-08" db="UniProtKB">
        <authorList>
            <consortium name="RefSeq"/>
        </authorList>
    </citation>
    <scope>IDENTIFICATION</scope>
    <source>
        <tissue evidence="3">Leaf</tissue>
    </source>
</reference>
<evidence type="ECO:0000313" key="3">
    <source>
        <dbReference type="RefSeq" id="XP_030535880.1"/>
    </source>
</evidence>
<protein>
    <submittedName>
        <fullName evidence="3">F-box protein At5g60060</fullName>
    </submittedName>
</protein>
<organism evidence="2 3">
    <name type="scientific">Rhodamnia argentea</name>
    <dbReference type="NCBI Taxonomy" id="178133"/>
    <lineage>
        <taxon>Eukaryota</taxon>
        <taxon>Viridiplantae</taxon>
        <taxon>Streptophyta</taxon>
        <taxon>Embryophyta</taxon>
        <taxon>Tracheophyta</taxon>
        <taxon>Spermatophyta</taxon>
        <taxon>Magnoliopsida</taxon>
        <taxon>eudicotyledons</taxon>
        <taxon>Gunneridae</taxon>
        <taxon>Pentapetalae</taxon>
        <taxon>rosids</taxon>
        <taxon>malvids</taxon>
        <taxon>Myrtales</taxon>
        <taxon>Myrtaceae</taxon>
        <taxon>Myrtoideae</taxon>
        <taxon>Myrteae</taxon>
        <taxon>Australasian group</taxon>
        <taxon>Rhodamnia</taxon>
    </lineage>
</organism>
<dbReference type="InterPro" id="IPR005174">
    <property type="entry name" value="KIB1-4_b-propeller"/>
</dbReference>